<dbReference type="EMBL" id="JADFFK010000001">
    <property type="protein sequence ID" value="MBE9635775.1"/>
    <property type="molecule type" value="Genomic_DNA"/>
</dbReference>
<evidence type="ECO:0000313" key="2">
    <source>
        <dbReference type="EMBL" id="MBE9635775.1"/>
    </source>
</evidence>
<feature type="compositionally biased region" description="Low complexity" evidence="1">
    <location>
        <begin position="59"/>
        <end position="85"/>
    </location>
</feature>
<dbReference type="RefSeq" id="WP_194133079.1">
    <property type="nucleotide sequence ID" value="NZ_JADFFK010000001.1"/>
</dbReference>
<protein>
    <submittedName>
        <fullName evidence="2">Uncharacterized protein</fullName>
    </submittedName>
</protein>
<accession>A0ABR9WWX3</accession>
<feature type="region of interest" description="Disordered" evidence="1">
    <location>
        <begin position="53"/>
        <end position="85"/>
    </location>
</feature>
<dbReference type="Proteomes" id="UP000607796">
    <property type="component" value="Unassembled WGS sequence"/>
</dbReference>
<sequence length="120" mass="11590">MAKKTSTELVRVKMTGEFTYKLDGSSKRTLPKGWAGAVPTSIAELIEKDGAGAREADGEAVTAPAKTATKKAAATKSGAASQAATGTTVANAESTSAIAASSATTGVVTGAGAAGTGAAD</sequence>
<name>A0ABR9WWX3_9RHOB</name>
<keyword evidence="3" id="KW-1185">Reference proteome</keyword>
<reference evidence="2 3" key="1">
    <citation type="journal article" date="2021" name="Int. J. Syst. Evol. Microbiol.">
        <title>Salipiger mangrovisoli sp. nov., isolated from mangrove soil and the proposal for the reclassification of Paraphaeobacter pallidus as Salipiger pallidus comb. nov.</title>
        <authorList>
            <person name="Du J."/>
            <person name="Liu Y."/>
            <person name="Pei T."/>
            <person name="Deng M.R."/>
            <person name="Zhu H."/>
        </authorList>
    </citation>
    <scope>NUCLEOTIDE SEQUENCE [LARGE SCALE GENOMIC DNA]</scope>
    <source>
        <strain evidence="2 3">6D45A</strain>
    </source>
</reference>
<proteinExistence type="predicted"/>
<evidence type="ECO:0000256" key="1">
    <source>
        <dbReference type="SAM" id="MobiDB-lite"/>
    </source>
</evidence>
<comment type="caution">
    <text evidence="2">The sequence shown here is derived from an EMBL/GenBank/DDBJ whole genome shotgun (WGS) entry which is preliminary data.</text>
</comment>
<evidence type="ECO:0000313" key="3">
    <source>
        <dbReference type="Proteomes" id="UP000607796"/>
    </source>
</evidence>
<organism evidence="2 3">
    <name type="scientific">Salipiger mangrovisoli</name>
    <dbReference type="NCBI Taxonomy" id="2865933"/>
    <lineage>
        <taxon>Bacteria</taxon>
        <taxon>Pseudomonadati</taxon>
        <taxon>Pseudomonadota</taxon>
        <taxon>Alphaproteobacteria</taxon>
        <taxon>Rhodobacterales</taxon>
        <taxon>Roseobacteraceae</taxon>
        <taxon>Salipiger</taxon>
    </lineage>
</organism>
<gene>
    <name evidence="2" type="ORF">IQ782_02865</name>
</gene>